<name>A0A2A2EYI9_9GAMM</name>
<feature type="transmembrane region" description="Helical" evidence="1">
    <location>
        <begin position="21"/>
        <end position="46"/>
    </location>
</feature>
<comment type="caution">
    <text evidence="2">The sequence shown here is derived from an EMBL/GenBank/DDBJ whole genome shotgun (WGS) entry which is preliminary data.</text>
</comment>
<evidence type="ECO:0000313" key="3">
    <source>
        <dbReference type="Proteomes" id="UP000217771"/>
    </source>
</evidence>
<evidence type="ECO:0000313" key="2">
    <source>
        <dbReference type="EMBL" id="PAU77544.1"/>
    </source>
</evidence>
<gene>
    <name evidence="2" type="ORF">CK498_10005</name>
</gene>
<accession>A0A2A2EYI9</accession>
<keyword evidence="3" id="KW-1185">Reference proteome</keyword>
<keyword evidence="1" id="KW-0472">Membrane</keyword>
<keyword evidence="1" id="KW-1133">Transmembrane helix</keyword>
<keyword evidence="1" id="KW-0812">Transmembrane</keyword>
<evidence type="ECO:0000256" key="1">
    <source>
        <dbReference type="SAM" id="Phobius"/>
    </source>
</evidence>
<protein>
    <submittedName>
        <fullName evidence="2">Uncharacterized protein</fullName>
    </submittedName>
</protein>
<reference evidence="2 3" key="1">
    <citation type="submission" date="2017-08" db="EMBL/GenBank/DDBJ databases">
        <title>Halomonas alkalisoli sp. nov., isolated from saline alkaline soil.</title>
        <authorList>
            <person name="Wang D."/>
            <person name="Zhang G."/>
        </authorList>
    </citation>
    <scope>NUCLEOTIDE SEQUENCE [LARGE SCALE GENOMIC DNA]</scope>
    <source>
        <strain evidence="2 3">WRN001</strain>
    </source>
</reference>
<sequence>MGKRDPVWGRYSTIDGARRSAAAFTLSGGFVIMRCLLSATWGTLVYHRALVDSDLPTFGMAVVRLAGSAAVTAGPGGTQGAYR</sequence>
<proteinExistence type="predicted"/>
<dbReference type="AlphaFoldDB" id="A0A2A2EYI9"/>
<organism evidence="2 3">
    <name type="scientific">Halomonas salipaludis</name>
    <dbReference type="NCBI Taxonomy" id="2032625"/>
    <lineage>
        <taxon>Bacteria</taxon>
        <taxon>Pseudomonadati</taxon>
        <taxon>Pseudomonadota</taxon>
        <taxon>Gammaproteobacteria</taxon>
        <taxon>Oceanospirillales</taxon>
        <taxon>Halomonadaceae</taxon>
        <taxon>Halomonas</taxon>
    </lineage>
</organism>
<dbReference type="Proteomes" id="UP000217771">
    <property type="component" value="Unassembled WGS sequence"/>
</dbReference>
<dbReference type="EMBL" id="NSKB01000003">
    <property type="protein sequence ID" value="PAU77544.1"/>
    <property type="molecule type" value="Genomic_DNA"/>
</dbReference>